<feature type="site" description="Positions MEP for the nucleophilic attack" evidence="7">
    <location>
        <position position="152"/>
    </location>
</feature>
<proteinExistence type="inferred from homology"/>
<comment type="similarity">
    <text evidence="3 7">Belongs to the IspD/TarI cytidylyltransferase family. IspD subfamily.</text>
</comment>
<evidence type="ECO:0000256" key="1">
    <source>
        <dbReference type="ARBA" id="ARBA00001282"/>
    </source>
</evidence>
<comment type="caution">
    <text evidence="8">The sequence shown here is derived from an EMBL/GenBank/DDBJ whole genome shotgun (WGS) entry which is preliminary data.</text>
</comment>
<dbReference type="InterPro" id="IPR001228">
    <property type="entry name" value="IspD"/>
</dbReference>
<organism evidence="8 9">
    <name type="scientific">Psychrobacillus insolitus</name>
    <dbReference type="NCBI Taxonomy" id="1461"/>
    <lineage>
        <taxon>Bacteria</taxon>
        <taxon>Bacillati</taxon>
        <taxon>Bacillota</taxon>
        <taxon>Bacilli</taxon>
        <taxon>Bacillales</taxon>
        <taxon>Bacillaceae</taxon>
        <taxon>Psychrobacillus</taxon>
    </lineage>
</organism>
<dbReference type="InterPro" id="IPR018294">
    <property type="entry name" value="ISPD_synthase_CS"/>
</dbReference>
<dbReference type="InterPro" id="IPR050088">
    <property type="entry name" value="IspD/TarI_cytidylyltransf_bact"/>
</dbReference>
<evidence type="ECO:0000256" key="2">
    <source>
        <dbReference type="ARBA" id="ARBA00004787"/>
    </source>
</evidence>
<evidence type="ECO:0000256" key="6">
    <source>
        <dbReference type="ARBA" id="ARBA00023229"/>
    </source>
</evidence>
<dbReference type="InterPro" id="IPR029044">
    <property type="entry name" value="Nucleotide-diphossugar_trans"/>
</dbReference>
<dbReference type="EMBL" id="QKZI01000006">
    <property type="protein sequence ID" value="PZX03645.1"/>
    <property type="molecule type" value="Genomic_DNA"/>
</dbReference>
<dbReference type="RefSeq" id="WP_111440106.1">
    <property type="nucleotide sequence ID" value="NZ_QKZI01000006.1"/>
</dbReference>
<accession>A0A2W7MZV5</accession>
<dbReference type="GO" id="GO:0050518">
    <property type="term" value="F:2-C-methyl-D-erythritol 4-phosphate cytidylyltransferase activity"/>
    <property type="evidence" value="ECO:0007669"/>
    <property type="project" value="UniProtKB-UniRule"/>
</dbReference>
<sequence length="230" mass="25983">MGYTVLLPAAGSGKRMGADRNKLFLEFNNVSILIHTLRVFEYDQMCKHIVLAVKKEEQEFIEQLIFEYGITKVVAITEGGTERQHSVYACLKVSPSKGIVLVHDAARPFIKQSVIHQLVEKAQQSGAAIAAVRAKDTMKKVDNGIIQETVDRESLWIIQTPQAFQYDVLEEAERLADEESFVGTDESMLVERLGKCVHIVESTYDNVKMTTQEDLLLGEVILKNREREEL</sequence>
<reference evidence="8 9" key="1">
    <citation type="submission" date="2018-06" db="EMBL/GenBank/DDBJ databases">
        <title>Genomic Encyclopedia of Type Strains, Phase IV (KMG-IV): sequencing the most valuable type-strain genomes for metagenomic binning, comparative biology and taxonomic classification.</title>
        <authorList>
            <person name="Goeker M."/>
        </authorList>
    </citation>
    <scope>NUCLEOTIDE SEQUENCE [LARGE SCALE GENOMIC DNA]</scope>
    <source>
        <strain evidence="8 9">DSM 5</strain>
    </source>
</reference>
<comment type="pathway">
    <text evidence="2 7">Isoprenoid biosynthesis; isopentenyl diphosphate biosynthesis via DXP pathway; isopentenyl diphosphate from 1-deoxy-D-xylulose 5-phosphate: step 2/6.</text>
</comment>
<feature type="site" description="Positions MEP for the nucleophilic attack" evidence="7">
    <location>
        <position position="208"/>
    </location>
</feature>
<keyword evidence="6 7" id="KW-0414">Isoprene biosynthesis</keyword>
<dbReference type="PROSITE" id="PS01295">
    <property type="entry name" value="ISPD"/>
    <property type="match status" value="1"/>
</dbReference>
<dbReference type="AlphaFoldDB" id="A0A2W7MZV5"/>
<feature type="site" description="Transition state stabilizer" evidence="7">
    <location>
        <position position="22"/>
    </location>
</feature>
<keyword evidence="9" id="KW-1185">Reference proteome</keyword>
<keyword evidence="4 7" id="KW-0808">Transferase</keyword>
<keyword evidence="5 7" id="KW-0548">Nucleotidyltransferase</keyword>
<name>A0A2W7MZV5_9BACI</name>
<dbReference type="GO" id="GO:0019288">
    <property type="term" value="P:isopentenyl diphosphate biosynthetic process, methylerythritol 4-phosphate pathway"/>
    <property type="evidence" value="ECO:0007669"/>
    <property type="project" value="UniProtKB-UniRule"/>
</dbReference>
<evidence type="ECO:0000256" key="5">
    <source>
        <dbReference type="ARBA" id="ARBA00022695"/>
    </source>
</evidence>
<dbReference type="PANTHER" id="PTHR32125:SF4">
    <property type="entry name" value="2-C-METHYL-D-ERYTHRITOL 4-PHOSPHATE CYTIDYLYLTRANSFERASE, CHLOROPLASTIC"/>
    <property type="match status" value="1"/>
</dbReference>
<dbReference type="HAMAP" id="MF_00108">
    <property type="entry name" value="IspD"/>
    <property type="match status" value="1"/>
</dbReference>
<evidence type="ECO:0000313" key="9">
    <source>
        <dbReference type="Proteomes" id="UP000248646"/>
    </source>
</evidence>
<dbReference type="Gene3D" id="3.90.550.10">
    <property type="entry name" value="Spore Coat Polysaccharide Biosynthesis Protein SpsA, Chain A"/>
    <property type="match status" value="1"/>
</dbReference>
<evidence type="ECO:0000256" key="4">
    <source>
        <dbReference type="ARBA" id="ARBA00022679"/>
    </source>
</evidence>
<protein>
    <recommendedName>
        <fullName evidence="7">2-C-methyl-D-erythritol 4-phosphate cytidylyltransferase</fullName>
        <ecNumber evidence="7">2.7.7.60</ecNumber>
    </recommendedName>
    <alternativeName>
        <fullName evidence="7">4-diphosphocytidyl-2C-methyl-D-erythritol synthase</fullName>
    </alternativeName>
    <alternativeName>
        <fullName evidence="7">MEP cytidylyltransferase</fullName>
        <shortName evidence="7">MCT</shortName>
    </alternativeName>
</protein>
<dbReference type="NCBIfam" id="TIGR00453">
    <property type="entry name" value="ispD"/>
    <property type="match status" value="1"/>
</dbReference>
<dbReference type="CDD" id="cd02516">
    <property type="entry name" value="CDP-ME_synthetase"/>
    <property type="match status" value="1"/>
</dbReference>
<evidence type="ECO:0000313" key="8">
    <source>
        <dbReference type="EMBL" id="PZX03645.1"/>
    </source>
</evidence>
<dbReference type="FunFam" id="3.90.550.10:FF:000003">
    <property type="entry name" value="2-C-methyl-D-erythritol 4-phosphate cytidylyltransferase"/>
    <property type="match status" value="1"/>
</dbReference>
<dbReference type="EC" id="2.7.7.60" evidence="7"/>
<comment type="function">
    <text evidence="7">Catalyzes the formation of 4-diphosphocytidyl-2-C-methyl-D-erythritol from CTP and 2-C-methyl-D-erythritol 4-phosphate (MEP).</text>
</comment>
<dbReference type="SUPFAM" id="SSF53448">
    <property type="entry name" value="Nucleotide-diphospho-sugar transferases"/>
    <property type="match status" value="1"/>
</dbReference>
<comment type="catalytic activity">
    <reaction evidence="1 7">
        <text>2-C-methyl-D-erythritol 4-phosphate + CTP + H(+) = 4-CDP-2-C-methyl-D-erythritol + diphosphate</text>
        <dbReference type="Rhea" id="RHEA:13429"/>
        <dbReference type="ChEBI" id="CHEBI:15378"/>
        <dbReference type="ChEBI" id="CHEBI:33019"/>
        <dbReference type="ChEBI" id="CHEBI:37563"/>
        <dbReference type="ChEBI" id="CHEBI:57823"/>
        <dbReference type="ChEBI" id="CHEBI:58262"/>
        <dbReference type="EC" id="2.7.7.60"/>
    </reaction>
</comment>
<dbReference type="OrthoDB" id="9806837at2"/>
<dbReference type="Pfam" id="PF01128">
    <property type="entry name" value="IspD"/>
    <property type="match status" value="1"/>
</dbReference>
<dbReference type="UniPathway" id="UPA00056">
    <property type="reaction ID" value="UER00093"/>
</dbReference>
<evidence type="ECO:0000256" key="3">
    <source>
        <dbReference type="ARBA" id="ARBA00009789"/>
    </source>
</evidence>
<feature type="site" description="Transition state stabilizer" evidence="7">
    <location>
        <position position="15"/>
    </location>
</feature>
<dbReference type="InterPro" id="IPR034683">
    <property type="entry name" value="IspD/TarI"/>
</dbReference>
<evidence type="ECO:0000256" key="7">
    <source>
        <dbReference type="HAMAP-Rule" id="MF_00108"/>
    </source>
</evidence>
<gene>
    <name evidence="7" type="primary">ispD</name>
    <name evidence="8" type="ORF">C7437_10669</name>
</gene>
<dbReference type="Proteomes" id="UP000248646">
    <property type="component" value="Unassembled WGS sequence"/>
</dbReference>
<dbReference type="PANTHER" id="PTHR32125">
    <property type="entry name" value="2-C-METHYL-D-ERYTHRITOL 4-PHOSPHATE CYTIDYLYLTRANSFERASE, CHLOROPLASTIC"/>
    <property type="match status" value="1"/>
</dbReference>